<reference evidence="5" key="1">
    <citation type="submission" date="2021-01" db="EMBL/GenBank/DDBJ databases">
        <authorList>
            <person name="Corre E."/>
            <person name="Pelletier E."/>
            <person name="Niang G."/>
            <person name="Scheremetjew M."/>
            <person name="Finn R."/>
            <person name="Kale V."/>
            <person name="Holt S."/>
            <person name="Cochrane G."/>
            <person name="Meng A."/>
            <person name="Brown T."/>
            <person name="Cohen L."/>
        </authorList>
    </citation>
    <scope>NUCLEOTIDE SEQUENCE</scope>
    <source>
        <strain evidence="5">CCMP1452</strain>
    </source>
</reference>
<evidence type="ECO:0000256" key="4">
    <source>
        <dbReference type="SAM" id="SignalP"/>
    </source>
</evidence>
<feature type="signal peptide" evidence="4">
    <location>
        <begin position="1"/>
        <end position="39"/>
    </location>
</feature>
<evidence type="ECO:0000256" key="1">
    <source>
        <dbReference type="ARBA" id="ARBA00022737"/>
    </source>
</evidence>
<evidence type="ECO:0000313" key="5">
    <source>
        <dbReference type="EMBL" id="CAD9656956.1"/>
    </source>
</evidence>
<organism evidence="5">
    <name type="scientific">Eucampia antarctica</name>
    <dbReference type="NCBI Taxonomy" id="49252"/>
    <lineage>
        <taxon>Eukaryota</taxon>
        <taxon>Sar</taxon>
        <taxon>Stramenopiles</taxon>
        <taxon>Ochrophyta</taxon>
        <taxon>Bacillariophyta</taxon>
        <taxon>Mediophyceae</taxon>
        <taxon>Biddulphiophycidae</taxon>
        <taxon>Hemiaulales</taxon>
        <taxon>Hemiaulaceae</taxon>
        <taxon>Eucampia</taxon>
    </lineage>
</organism>
<dbReference type="PROSITE" id="PS50297">
    <property type="entry name" value="ANK_REP_REGION"/>
    <property type="match status" value="2"/>
</dbReference>
<sequence>MMMSVNSCSTSCYWSGMMKMTMMMVGVLVLMSGGHEVIGSSDMEVNDNDPNGLFLKACMGPRGEDDVEAVKSALKKGASINAVHEGSGQTCLMGSVLRGKINILKFLIKEGADPSIAEKGGYTPAHGAAFQGRADVMDLLIQADFNVNLQHEDGYVPLHRACWGEEQRHTDTVRVLLKHGIYHDVLSSADAENHTSMTCLQMTKNQMTKDLIANFIGTDNL</sequence>
<evidence type="ECO:0000256" key="2">
    <source>
        <dbReference type="ARBA" id="ARBA00023043"/>
    </source>
</evidence>
<dbReference type="Pfam" id="PF12796">
    <property type="entry name" value="Ank_2"/>
    <property type="match status" value="1"/>
</dbReference>
<feature type="repeat" description="ANK" evidence="3">
    <location>
        <begin position="120"/>
        <end position="152"/>
    </location>
</feature>
<feature type="repeat" description="ANK" evidence="3">
    <location>
        <begin position="87"/>
        <end position="119"/>
    </location>
</feature>
<dbReference type="SMART" id="SM00248">
    <property type="entry name" value="ANK"/>
    <property type="match status" value="4"/>
</dbReference>
<dbReference type="InterPro" id="IPR002110">
    <property type="entry name" value="Ankyrin_rpt"/>
</dbReference>
<dbReference type="SUPFAM" id="SSF48403">
    <property type="entry name" value="Ankyrin repeat"/>
    <property type="match status" value="1"/>
</dbReference>
<name>A0A7S2R025_9STRA</name>
<dbReference type="EMBL" id="HBHI01001552">
    <property type="protein sequence ID" value="CAD9656956.1"/>
    <property type="molecule type" value="Transcribed_RNA"/>
</dbReference>
<keyword evidence="2 3" id="KW-0040">ANK repeat</keyword>
<evidence type="ECO:0000256" key="3">
    <source>
        <dbReference type="PROSITE-ProRule" id="PRU00023"/>
    </source>
</evidence>
<dbReference type="PROSITE" id="PS50088">
    <property type="entry name" value="ANK_REPEAT"/>
    <property type="match status" value="2"/>
</dbReference>
<protein>
    <submittedName>
        <fullName evidence="5">Uncharacterized protein</fullName>
    </submittedName>
</protein>
<dbReference type="InterPro" id="IPR050745">
    <property type="entry name" value="Multifunctional_regulatory"/>
</dbReference>
<feature type="chain" id="PRO_5031108684" evidence="4">
    <location>
        <begin position="40"/>
        <end position="221"/>
    </location>
</feature>
<accession>A0A7S2R025</accession>
<dbReference type="PANTHER" id="PTHR24189">
    <property type="entry name" value="MYOTROPHIN"/>
    <property type="match status" value="1"/>
</dbReference>
<keyword evidence="1" id="KW-0677">Repeat</keyword>
<proteinExistence type="predicted"/>
<dbReference type="Gene3D" id="1.25.40.20">
    <property type="entry name" value="Ankyrin repeat-containing domain"/>
    <property type="match status" value="1"/>
</dbReference>
<dbReference type="InterPro" id="IPR036770">
    <property type="entry name" value="Ankyrin_rpt-contain_sf"/>
</dbReference>
<keyword evidence="4" id="KW-0732">Signal</keyword>
<dbReference type="AlphaFoldDB" id="A0A7S2R025"/>
<gene>
    <name evidence="5" type="ORF">EANT1437_LOCUS755</name>
</gene>